<accession>A0A3P1WP81</accession>
<proteinExistence type="predicted"/>
<dbReference type="RefSeq" id="WP_125229242.1">
    <property type="nucleotide sequence ID" value="NZ_RQYT01000064.1"/>
</dbReference>
<dbReference type="EMBL" id="RQYT01000064">
    <property type="protein sequence ID" value="RRD47617.1"/>
    <property type="molecule type" value="Genomic_DNA"/>
</dbReference>
<comment type="caution">
    <text evidence="1">The sequence shown here is derived from an EMBL/GenBank/DDBJ whole genome shotgun (WGS) entry which is preliminary data.</text>
</comment>
<dbReference type="OrthoDB" id="9948126at2"/>
<dbReference type="Proteomes" id="UP000280935">
    <property type="component" value="Unassembled WGS sequence"/>
</dbReference>
<reference evidence="1 2" key="1">
    <citation type="submission" date="2018-11" db="EMBL/GenBank/DDBJ databases">
        <title>Genomes From Bacteria Associated with the Canine Oral Cavity: a Test Case for Automated Genome-Based Taxonomic Assignment.</title>
        <authorList>
            <person name="Coil D.A."/>
            <person name="Jospin G."/>
            <person name="Darling A.E."/>
            <person name="Wallis C."/>
            <person name="Davis I.J."/>
            <person name="Harris S."/>
            <person name="Eisen J.A."/>
            <person name="Holcombe L.J."/>
            <person name="O'Flynn C."/>
        </authorList>
    </citation>
    <scope>NUCLEOTIDE SEQUENCE [LARGE SCALE GENOMIC DNA]</scope>
    <source>
        <strain evidence="1 2">OH2822_COT-296</strain>
    </source>
</reference>
<evidence type="ECO:0000313" key="1">
    <source>
        <dbReference type="EMBL" id="RRD47617.1"/>
    </source>
</evidence>
<sequence length="79" mass="7931">MNHEREADHVGGTCLVADLAAAELPDISVAGVEDLWVESLPDQVSAGCCWTSAACFTSLGTFGSCASTSTSASSASCAC</sequence>
<organism evidence="1 2">
    <name type="scientific">Arachnia propionica</name>
    <dbReference type="NCBI Taxonomy" id="1750"/>
    <lineage>
        <taxon>Bacteria</taxon>
        <taxon>Bacillati</taxon>
        <taxon>Actinomycetota</taxon>
        <taxon>Actinomycetes</taxon>
        <taxon>Propionibacteriales</taxon>
        <taxon>Propionibacteriaceae</taxon>
        <taxon>Arachnia</taxon>
    </lineage>
</organism>
<dbReference type="AlphaFoldDB" id="A0A3P1WP81"/>
<name>A0A3P1WP81_9ACTN</name>
<dbReference type="InterPro" id="IPR049803">
    <property type="entry name" value="RiPP_thiocil-like"/>
</dbReference>
<dbReference type="NCBIfam" id="NF033482">
    <property type="entry name" value="RiPP_thiocil"/>
    <property type="match status" value="1"/>
</dbReference>
<protein>
    <submittedName>
        <fullName evidence="1">Thiocillin family RiPP</fullName>
    </submittedName>
</protein>
<evidence type="ECO:0000313" key="2">
    <source>
        <dbReference type="Proteomes" id="UP000280935"/>
    </source>
</evidence>
<gene>
    <name evidence="1" type="ORF">EII35_14845</name>
</gene>